<keyword evidence="4" id="KW-1185">Reference proteome</keyword>
<evidence type="ECO:0000313" key="4">
    <source>
        <dbReference type="Proteomes" id="UP000323502"/>
    </source>
</evidence>
<evidence type="ECO:0000313" key="3">
    <source>
        <dbReference type="EMBL" id="SDF09330.1"/>
    </source>
</evidence>
<sequence>MNWAATAHNHEDRGEPRHEVFYRTSAVAANGSRIAIVIVNVSGGGLMARCIDTLNVGDRIDVQLPVLGSATAEIRWALGGRIGCQFDRPVPTHSYFPFLSALRGN</sequence>
<dbReference type="SUPFAM" id="SSF141371">
    <property type="entry name" value="PilZ domain-like"/>
    <property type="match status" value="1"/>
</dbReference>
<protein>
    <submittedName>
        <fullName evidence="3">PilZ domain-containing protein</fullName>
    </submittedName>
</protein>
<feature type="domain" description="PilZ" evidence="1">
    <location>
        <begin position="12"/>
        <end position="90"/>
    </location>
</feature>
<evidence type="ECO:0000259" key="1">
    <source>
        <dbReference type="Pfam" id="PF07238"/>
    </source>
</evidence>
<organism evidence="3 4">
    <name type="scientific">Sphingomonas carotinifaciens</name>
    <dbReference type="NCBI Taxonomy" id="1166323"/>
    <lineage>
        <taxon>Bacteria</taxon>
        <taxon>Pseudomonadati</taxon>
        <taxon>Pseudomonadota</taxon>
        <taxon>Alphaproteobacteria</taxon>
        <taxon>Sphingomonadales</taxon>
        <taxon>Sphingomonadaceae</taxon>
        <taxon>Sphingomonas</taxon>
    </lineage>
</organism>
<dbReference type="RefSeq" id="WP_149681613.1">
    <property type="nucleotide sequence ID" value="NZ_FNBI01000002.1"/>
</dbReference>
<dbReference type="EMBL" id="WSUT01000005">
    <property type="protein sequence ID" value="MWC44339.1"/>
    <property type="molecule type" value="Genomic_DNA"/>
</dbReference>
<accession>A0A1G7I9D9</accession>
<dbReference type="EMBL" id="FNBI01000002">
    <property type="protein sequence ID" value="SDF09330.1"/>
    <property type="molecule type" value="Genomic_DNA"/>
</dbReference>
<dbReference type="Pfam" id="PF07238">
    <property type="entry name" value="PilZ"/>
    <property type="match status" value="1"/>
</dbReference>
<name>A0A1G7I9D9_9SPHN</name>
<evidence type="ECO:0000313" key="2">
    <source>
        <dbReference type="EMBL" id="MWC44339.1"/>
    </source>
</evidence>
<reference evidence="2 5" key="2">
    <citation type="submission" date="2019-12" db="EMBL/GenBank/DDBJ databases">
        <authorList>
            <person name="Zheng J."/>
        </authorList>
    </citation>
    <scope>NUCLEOTIDE SEQUENCE [LARGE SCALE GENOMIC DNA]</scope>
    <source>
        <strain evidence="2 5">DSM 27347</strain>
    </source>
</reference>
<dbReference type="Proteomes" id="UP000436801">
    <property type="component" value="Unassembled WGS sequence"/>
</dbReference>
<dbReference type="Proteomes" id="UP000323502">
    <property type="component" value="Unassembled WGS sequence"/>
</dbReference>
<proteinExistence type="predicted"/>
<gene>
    <name evidence="2" type="ORF">GQR91_11850</name>
    <name evidence="3" type="ORF">SAMN05216557_102161</name>
</gene>
<reference evidence="3 4" key="1">
    <citation type="submission" date="2016-10" db="EMBL/GenBank/DDBJ databases">
        <authorList>
            <person name="Varghese N."/>
            <person name="Submissions S."/>
        </authorList>
    </citation>
    <scope>NUCLEOTIDE SEQUENCE [LARGE SCALE GENOMIC DNA]</scope>
    <source>
        <strain evidence="3 4">S7-754</strain>
    </source>
</reference>
<dbReference type="GO" id="GO:0035438">
    <property type="term" value="F:cyclic-di-GMP binding"/>
    <property type="evidence" value="ECO:0007669"/>
    <property type="project" value="InterPro"/>
</dbReference>
<evidence type="ECO:0000313" key="5">
    <source>
        <dbReference type="Proteomes" id="UP000436801"/>
    </source>
</evidence>
<dbReference type="AlphaFoldDB" id="A0A1G7I9D9"/>
<dbReference type="OrthoDB" id="9806898at2"/>
<dbReference type="InterPro" id="IPR009875">
    <property type="entry name" value="PilZ_domain"/>
</dbReference>